<dbReference type="GO" id="GO:0005886">
    <property type="term" value="C:plasma membrane"/>
    <property type="evidence" value="ECO:0007669"/>
    <property type="project" value="TreeGrafter"/>
</dbReference>
<dbReference type="Proteomes" id="UP001174136">
    <property type="component" value="Unassembled WGS sequence"/>
</dbReference>
<dbReference type="GO" id="GO:0030334">
    <property type="term" value="P:regulation of cell migration"/>
    <property type="evidence" value="ECO:0007669"/>
    <property type="project" value="TreeGrafter"/>
</dbReference>
<dbReference type="InterPro" id="IPR002165">
    <property type="entry name" value="Plexin_repeat"/>
</dbReference>
<dbReference type="SUPFAM" id="SSF103575">
    <property type="entry name" value="Plexin repeat"/>
    <property type="match status" value="2"/>
</dbReference>
<dbReference type="Pfam" id="PF01437">
    <property type="entry name" value="PSI"/>
    <property type="match status" value="2"/>
</dbReference>
<evidence type="ECO:0000313" key="8">
    <source>
        <dbReference type="EMBL" id="KAK0132191.1"/>
    </source>
</evidence>
<dbReference type="GO" id="GO:0007411">
    <property type="term" value="P:axon guidance"/>
    <property type="evidence" value="ECO:0007669"/>
    <property type="project" value="UniProtKB-ARBA"/>
</dbReference>
<dbReference type="EMBL" id="JAOPHQ010006282">
    <property type="protein sequence ID" value="KAK0132191.1"/>
    <property type="molecule type" value="Genomic_DNA"/>
</dbReference>
<evidence type="ECO:0000259" key="6">
    <source>
        <dbReference type="SMART" id="SM00423"/>
    </source>
</evidence>
<organism evidence="8 9">
    <name type="scientific">Merluccius polli</name>
    <name type="common">Benguela hake</name>
    <name type="synonym">Merluccius cadenati</name>
    <dbReference type="NCBI Taxonomy" id="89951"/>
    <lineage>
        <taxon>Eukaryota</taxon>
        <taxon>Metazoa</taxon>
        <taxon>Chordata</taxon>
        <taxon>Craniata</taxon>
        <taxon>Vertebrata</taxon>
        <taxon>Euteleostomi</taxon>
        <taxon>Actinopterygii</taxon>
        <taxon>Neopterygii</taxon>
        <taxon>Teleostei</taxon>
        <taxon>Neoteleostei</taxon>
        <taxon>Acanthomorphata</taxon>
        <taxon>Zeiogadaria</taxon>
        <taxon>Gadariae</taxon>
        <taxon>Gadiformes</taxon>
        <taxon>Gadoidei</taxon>
        <taxon>Merlucciidae</taxon>
        <taxon>Merluccius</taxon>
    </lineage>
</organism>
<comment type="caution">
    <text evidence="8">The sequence shown here is derived from an EMBL/GenBank/DDBJ whole genome shotgun (WGS) entry which is preliminary data.</text>
</comment>
<dbReference type="SMART" id="SM00423">
    <property type="entry name" value="PSI"/>
    <property type="match status" value="2"/>
</dbReference>
<feature type="signal peptide" evidence="5">
    <location>
        <begin position="1"/>
        <end position="23"/>
    </location>
</feature>
<dbReference type="Gene3D" id="3.30.1680.10">
    <property type="entry name" value="ligand-binding face of the semaphorins, domain 2"/>
    <property type="match status" value="1"/>
</dbReference>
<feature type="domain" description="Sema" evidence="7">
    <location>
        <begin position="48"/>
        <end position="375"/>
    </location>
</feature>
<keyword evidence="4" id="KW-0325">Glycoprotein</keyword>
<feature type="chain" id="PRO_5041457749" evidence="5">
    <location>
        <begin position="24"/>
        <end position="1406"/>
    </location>
</feature>
<evidence type="ECO:0000256" key="5">
    <source>
        <dbReference type="SAM" id="SignalP"/>
    </source>
</evidence>
<keyword evidence="5" id="KW-0732">Signal</keyword>
<gene>
    <name evidence="8" type="primary">PLXNC1_1</name>
    <name evidence="8" type="ORF">N1851_033005</name>
</gene>
<proteinExistence type="predicted"/>
<dbReference type="Gene3D" id="2.60.40.10">
    <property type="entry name" value="Immunoglobulins"/>
    <property type="match status" value="2"/>
</dbReference>
<evidence type="ECO:0000256" key="3">
    <source>
        <dbReference type="ARBA" id="ARBA00023157"/>
    </source>
</evidence>
<reference evidence="8" key="1">
    <citation type="journal article" date="2023" name="Front. Mar. Sci.">
        <title>A new Merluccius polli reference genome to investigate the effects of global change in West African waters.</title>
        <authorList>
            <person name="Mateo J.L."/>
            <person name="Blanco-Fernandez C."/>
            <person name="Garcia-Vazquez E."/>
            <person name="Machado-Schiaffino G."/>
        </authorList>
    </citation>
    <scope>NUCLEOTIDE SEQUENCE</scope>
    <source>
        <strain evidence="8">C29</strain>
        <tissue evidence="8">Fin</tissue>
    </source>
</reference>
<evidence type="ECO:0000256" key="1">
    <source>
        <dbReference type="ARBA" id="ARBA00004370"/>
    </source>
</evidence>
<name>A0AA47M232_MERPO</name>
<dbReference type="InterPro" id="IPR013783">
    <property type="entry name" value="Ig-like_fold"/>
</dbReference>
<dbReference type="GO" id="GO:0017154">
    <property type="term" value="F:semaphorin receptor activity"/>
    <property type="evidence" value="ECO:0007669"/>
    <property type="project" value="InterPro"/>
</dbReference>
<sequence>MGPLASWLPLLLVALGGFRWARALQEPTDSFTARVGDVRGFAVAAPWVYVDTGDHLHQLDLSLVSLRSLHQRGTYVAVPESFDRTLAGLHAFGVKIMAPIVDRNVLITCGAVVCGYCELLDLRNITRIIHREFTEDASVGFLVDINNKSYLLTAAEFSDTDVGVCPYKPTHPRIRLYGTNFVDGFQIKSTIFIFSNVNVTTDHPKVRLIWLGAKETKSKTLQSLRGAILDCSEGGEARQRLVSSSVIPGVQPVLWTGIFSEHGTTNTKLAIFDISPPTNEQTYNDPDFSTTPTVVNERDEPSTLKPKRVLLKHRFMTSVLAVKMNKWLVVFVGTGDGQLLKLIVDNNLQAHCLTVIWKAVDEHPVFPEMHLDPVGRKHVLVAVKNQLTRVPVSQCGQHSSSLGTCWSAHDPYCGWCDSRKRCSFEDECPASLWLSVPDDLSQRRMLSHSFQEDKDGKIKLVVHTHLTTGESGPPANFSCHFVSSVGELEGLQHQYPQCTCLLPPVIDLHVNVTVSLEGVVVTEELKLVNCTGIIGAPKSLLCSQCLAAGCGWSHDACTWTHMGTLNMTVCQALQSEVDSLPEIFNITQSALSLYGKNNVLLTGRNLDHVTRVRIQGDMDCSPKEASVWSNTGHSLMLHIPAGDKGRVQVCLLMHDGRCHGNASLTYHSVPICTSIVPNSSWASGKRKMEITVSSNVEFVEEVTHSHTDQKVAFSRSSNGVTLRYESLAVEQSQGSFSSSVTLRVANHTLACPTAIHYLPEPKFTTFTSTRTTKHQLLLTIQKRADELQMAPGDLQVQVIQEEKELPCTMEREGQSNSTDFITCTIGTSSDAKITKVTIMYGGESNVLMSPKDYVWLLLLLIPIVIVEPTDSFTSRVGDVRGFAVAAPWVYVDTGDHLHQLDLSLVSLRSLHQRGTYVAVPESFDRTLAGLHAFGVKIMAPIVDRNVLITCGAIVCGYCELLDLRNITRIIHREFTEDASVGFLVDINNKSYLLTAAEISDTGVCPDKPTDPRIRLYGTNVGTPELFSFSDKTSSPEISARHRDVQFVNGFQIEKTIFIFSNVKVKTDLIKVRLIWLWAKEPKSKTLQSLRGATLDCSEGGEARQRLVSSSVIPGVQPVLWTGIFSEHGTTNTKLAIFDISPPPTNEQTYNDPDFSTPTVVNENREPSTLKPKRVLLKQRFMTSVVAVKLNKWLIVFVGTGDGQLLKLIVDNNLQAHCLTVIWKAVDEHPVFPEMHLDPVGRKHVLVAVKNQLTRVPVSQCGQHSSSLGTCWSAHDPYCGWCDSRKRCSFEDECPASLWLSVPDDLSQRRMLSHSFQEDEDGKIKLVVRTHLTTGESGPPANFSCRFVSSVGELEGLQHQYPQCTCLLPPVIGLRVNVIVSLEGVVVTEELKLVNCTGIIGAPTSLL</sequence>
<dbReference type="InterPro" id="IPR031148">
    <property type="entry name" value="Plexin"/>
</dbReference>
<protein>
    <submittedName>
        <fullName evidence="8">Plexin-C1</fullName>
    </submittedName>
</protein>
<keyword evidence="2" id="KW-0472">Membrane</keyword>
<accession>A0AA47M232</accession>
<feature type="domain" description="PSI" evidence="6">
    <location>
        <begin position="394"/>
        <end position="442"/>
    </location>
</feature>
<evidence type="ECO:0000259" key="7">
    <source>
        <dbReference type="SMART" id="SM00630"/>
    </source>
</evidence>
<dbReference type="InterPro" id="IPR015943">
    <property type="entry name" value="WD40/YVTN_repeat-like_dom_sf"/>
</dbReference>
<dbReference type="GO" id="GO:0002116">
    <property type="term" value="C:semaphorin receptor complex"/>
    <property type="evidence" value="ECO:0007669"/>
    <property type="project" value="TreeGrafter"/>
</dbReference>
<evidence type="ECO:0000256" key="2">
    <source>
        <dbReference type="ARBA" id="ARBA00023136"/>
    </source>
</evidence>
<dbReference type="PANTHER" id="PTHR22625:SF4">
    <property type="entry name" value="PLEXIN-C1"/>
    <property type="match status" value="1"/>
</dbReference>
<feature type="domain" description="PSI" evidence="6">
    <location>
        <begin position="1259"/>
        <end position="1307"/>
    </location>
</feature>
<dbReference type="SMART" id="SM00630">
    <property type="entry name" value="Sema"/>
    <property type="match status" value="1"/>
</dbReference>
<evidence type="ECO:0000313" key="9">
    <source>
        <dbReference type="Proteomes" id="UP001174136"/>
    </source>
</evidence>
<dbReference type="InterPro" id="IPR001627">
    <property type="entry name" value="Semap_dom"/>
</dbReference>
<dbReference type="InterPro" id="IPR016201">
    <property type="entry name" value="PSI"/>
</dbReference>
<comment type="subcellular location">
    <subcellularLocation>
        <location evidence="1">Membrane</location>
    </subcellularLocation>
</comment>
<dbReference type="GO" id="GO:0008360">
    <property type="term" value="P:regulation of cell shape"/>
    <property type="evidence" value="ECO:0007669"/>
    <property type="project" value="TreeGrafter"/>
</dbReference>
<dbReference type="SUPFAM" id="SSF101912">
    <property type="entry name" value="Sema domain"/>
    <property type="match status" value="2"/>
</dbReference>
<dbReference type="Gene3D" id="2.130.10.10">
    <property type="entry name" value="YVTN repeat-like/Quinoprotein amine dehydrogenase"/>
    <property type="match status" value="4"/>
</dbReference>
<dbReference type="GO" id="GO:0007162">
    <property type="term" value="P:negative regulation of cell adhesion"/>
    <property type="evidence" value="ECO:0007669"/>
    <property type="project" value="TreeGrafter"/>
</dbReference>
<keyword evidence="9" id="KW-1185">Reference proteome</keyword>
<evidence type="ECO:0000256" key="4">
    <source>
        <dbReference type="ARBA" id="ARBA00023180"/>
    </source>
</evidence>
<keyword evidence="3" id="KW-1015">Disulfide bond</keyword>
<dbReference type="PANTHER" id="PTHR22625">
    <property type="entry name" value="PLEXIN"/>
    <property type="match status" value="1"/>
</dbReference>
<dbReference type="GO" id="GO:0050772">
    <property type="term" value="P:positive regulation of axonogenesis"/>
    <property type="evidence" value="ECO:0007669"/>
    <property type="project" value="TreeGrafter"/>
</dbReference>
<dbReference type="InterPro" id="IPR036352">
    <property type="entry name" value="Semap_dom_sf"/>
</dbReference>